<sequence length="255" mass="27952">MTLERWERAAEWPLIIISVLFLAAYSVQVLATGPMAEGAGQFMTITWGLFLVDYAVSLWLAPRRRSWFFKHLHELAIVVLPMLRPLRLLRLVTLIGVLHRVAGNALRGRVITYVIAASGLLVYIGALAMYDAEKATPNSSIQSFTDALWWAMVTITTVGYGDLSPVTATGRLIAVGLMIGGIALLGVVTATLASWLVEKVSSQDTKSQALTTEHLELLRDEISALRLELREIPPSIGPATPLNTEAPQKTEKIVH</sequence>
<keyword evidence="3 9" id="KW-0812">Transmembrane</keyword>
<gene>
    <name evidence="11" type="ORF">ACFOW9_01275</name>
</gene>
<keyword evidence="6 9" id="KW-0472">Membrane</keyword>
<evidence type="ECO:0000256" key="7">
    <source>
        <dbReference type="ARBA" id="ARBA00023303"/>
    </source>
</evidence>
<feature type="transmembrane region" description="Helical" evidence="9">
    <location>
        <begin position="144"/>
        <end position="161"/>
    </location>
</feature>
<dbReference type="Gene3D" id="1.20.5.110">
    <property type="match status" value="1"/>
</dbReference>
<feature type="domain" description="Potassium channel" evidence="10">
    <location>
        <begin position="121"/>
        <end position="197"/>
    </location>
</feature>
<feature type="region of interest" description="Disordered" evidence="8">
    <location>
        <begin position="236"/>
        <end position="255"/>
    </location>
</feature>
<evidence type="ECO:0000256" key="2">
    <source>
        <dbReference type="ARBA" id="ARBA00022448"/>
    </source>
</evidence>
<keyword evidence="2" id="KW-0813">Transport</keyword>
<dbReference type="RefSeq" id="WP_230068458.1">
    <property type="nucleotide sequence ID" value="NZ_BAABLL010000002.1"/>
</dbReference>
<dbReference type="InterPro" id="IPR013099">
    <property type="entry name" value="K_chnl_dom"/>
</dbReference>
<dbReference type="EMBL" id="JBHSCQ010000003">
    <property type="protein sequence ID" value="MFC4264231.1"/>
    <property type="molecule type" value="Genomic_DNA"/>
</dbReference>
<evidence type="ECO:0000256" key="8">
    <source>
        <dbReference type="SAM" id="MobiDB-lite"/>
    </source>
</evidence>
<keyword evidence="7 11" id="KW-0407">Ion channel</keyword>
<dbReference type="SUPFAM" id="SSF81324">
    <property type="entry name" value="Voltage-gated potassium channels"/>
    <property type="match status" value="1"/>
</dbReference>
<evidence type="ECO:0000313" key="12">
    <source>
        <dbReference type="Proteomes" id="UP001595773"/>
    </source>
</evidence>
<keyword evidence="12" id="KW-1185">Reference proteome</keyword>
<dbReference type="InterPro" id="IPR028325">
    <property type="entry name" value="VG_K_chnl"/>
</dbReference>
<evidence type="ECO:0000256" key="5">
    <source>
        <dbReference type="ARBA" id="ARBA00023065"/>
    </source>
</evidence>
<dbReference type="Pfam" id="PF07885">
    <property type="entry name" value="Ion_trans_2"/>
    <property type="match status" value="1"/>
</dbReference>
<feature type="transmembrane region" description="Helical" evidence="9">
    <location>
        <begin position="12"/>
        <end position="30"/>
    </location>
</feature>
<dbReference type="GO" id="GO:0034220">
    <property type="term" value="P:monoatomic ion transmembrane transport"/>
    <property type="evidence" value="ECO:0007669"/>
    <property type="project" value="UniProtKB-KW"/>
</dbReference>
<comment type="caution">
    <text evidence="11">The sequence shown here is derived from an EMBL/GenBank/DDBJ whole genome shotgun (WGS) entry which is preliminary data.</text>
</comment>
<name>A0ABV8QVH9_9MICC</name>
<dbReference type="PANTHER" id="PTHR11537">
    <property type="entry name" value="VOLTAGE-GATED POTASSIUM CHANNEL"/>
    <property type="match status" value="1"/>
</dbReference>
<evidence type="ECO:0000256" key="3">
    <source>
        <dbReference type="ARBA" id="ARBA00022692"/>
    </source>
</evidence>
<feature type="transmembrane region" description="Helical" evidence="9">
    <location>
        <begin position="110"/>
        <end position="132"/>
    </location>
</feature>
<accession>A0ABV8QVH9</accession>
<dbReference type="PANTHER" id="PTHR11537:SF254">
    <property type="entry name" value="POTASSIUM VOLTAGE-GATED CHANNEL PROTEIN SHAB"/>
    <property type="match status" value="1"/>
</dbReference>
<feature type="transmembrane region" description="Helical" evidence="9">
    <location>
        <begin position="173"/>
        <end position="197"/>
    </location>
</feature>
<proteinExistence type="predicted"/>
<evidence type="ECO:0000256" key="9">
    <source>
        <dbReference type="SAM" id="Phobius"/>
    </source>
</evidence>
<evidence type="ECO:0000256" key="1">
    <source>
        <dbReference type="ARBA" id="ARBA00004141"/>
    </source>
</evidence>
<evidence type="ECO:0000256" key="4">
    <source>
        <dbReference type="ARBA" id="ARBA00022989"/>
    </source>
</evidence>
<evidence type="ECO:0000259" key="10">
    <source>
        <dbReference type="Pfam" id="PF07885"/>
    </source>
</evidence>
<protein>
    <submittedName>
        <fullName evidence="11">Potassium channel family protein</fullName>
    </submittedName>
</protein>
<keyword evidence="4 9" id="KW-1133">Transmembrane helix</keyword>
<dbReference type="Proteomes" id="UP001595773">
    <property type="component" value="Unassembled WGS sequence"/>
</dbReference>
<reference evidence="12" key="1">
    <citation type="journal article" date="2019" name="Int. J. Syst. Evol. Microbiol.">
        <title>The Global Catalogue of Microorganisms (GCM) 10K type strain sequencing project: providing services to taxonomists for standard genome sequencing and annotation.</title>
        <authorList>
            <consortium name="The Broad Institute Genomics Platform"/>
            <consortium name="The Broad Institute Genome Sequencing Center for Infectious Disease"/>
            <person name="Wu L."/>
            <person name="Ma J."/>
        </authorList>
    </citation>
    <scope>NUCLEOTIDE SEQUENCE [LARGE SCALE GENOMIC DNA]</scope>
    <source>
        <strain evidence="12">CGMCC 1.10698</strain>
    </source>
</reference>
<comment type="subcellular location">
    <subcellularLocation>
        <location evidence="1">Membrane</location>
        <topology evidence="1">Multi-pass membrane protein</topology>
    </subcellularLocation>
</comment>
<evidence type="ECO:0000313" key="11">
    <source>
        <dbReference type="EMBL" id="MFC4264231.1"/>
    </source>
</evidence>
<keyword evidence="5" id="KW-0406">Ion transport</keyword>
<dbReference type="PRINTS" id="PR00169">
    <property type="entry name" value="KCHANNEL"/>
</dbReference>
<organism evidence="11 12">
    <name type="scientific">Arthrobacter cryoconiti</name>
    <dbReference type="NCBI Taxonomy" id="748907"/>
    <lineage>
        <taxon>Bacteria</taxon>
        <taxon>Bacillati</taxon>
        <taxon>Actinomycetota</taxon>
        <taxon>Actinomycetes</taxon>
        <taxon>Micrococcales</taxon>
        <taxon>Micrococcaceae</taxon>
        <taxon>Arthrobacter</taxon>
    </lineage>
</organism>
<evidence type="ECO:0000256" key="6">
    <source>
        <dbReference type="ARBA" id="ARBA00023136"/>
    </source>
</evidence>
<feature type="transmembrane region" description="Helical" evidence="9">
    <location>
        <begin position="42"/>
        <end position="62"/>
    </location>
</feature>
<dbReference type="Gene3D" id="1.10.287.70">
    <property type="match status" value="1"/>
</dbReference>